<dbReference type="AlphaFoldDB" id="A0A6C6YZ29"/>
<dbReference type="Proteomes" id="UP000008556">
    <property type="component" value="Chromosome"/>
</dbReference>
<proteinExistence type="predicted"/>
<evidence type="ECO:0000313" key="1">
    <source>
        <dbReference type="EMBL" id="ABX66552.1"/>
    </source>
</evidence>
<reference evidence="1 2" key="1">
    <citation type="submission" date="2007-11" db="EMBL/GenBank/DDBJ databases">
        <authorList>
            <consortium name="The Salmonella enterica serovar Paratyphi B Genome Sequencing Project"/>
            <person name="McClelland M."/>
            <person name="Sanderson E.K."/>
            <person name="Porwollik S."/>
            <person name="Spieth J."/>
            <person name="Clifton W.S."/>
            <person name="Fulton R."/>
            <person name="Cordes M."/>
            <person name="Wollam A."/>
            <person name="Shah N."/>
            <person name="Pepin K."/>
            <person name="Bhonagiri V."/>
            <person name="Nash W."/>
            <person name="Johnson M."/>
            <person name="Thiruvilangam P."/>
            <person name="Wilson R."/>
        </authorList>
    </citation>
    <scope>NUCLEOTIDE SEQUENCE [LARGE SCALE GENOMIC DNA]</scope>
    <source>
        <strain evidence="2">ATCC BAA-1250 / SPB7</strain>
    </source>
</reference>
<name>A0A6C6YZ29_SALPB</name>
<protein>
    <submittedName>
        <fullName evidence="1">Uncharacterized protein</fullName>
    </submittedName>
</protein>
<accession>A0A6C6YZ29</accession>
<evidence type="ECO:0000313" key="2">
    <source>
        <dbReference type="Proteomes" id="UP000008556"/>
    </source>
</evidence>
<sequence length="41" mass="5070">MFWWSIFDSHHIIKYPLFIVIHRKNFYVEIFCTVSSQLLPL</sequence>
<gene>
    <name evidence="1" type="ordered locus">SPAB_01134</name>
</gene>
<dbReference type="EMBL" id="CP000886">
    <property type="protein sequence ID" value="ABX66552.1"/>
    <property type="molecule type" value="Genomic_DNA"/>
</dbReference>
<dbReference type="KEGG" id="spq:SPAB_01134"/>
<organism evidence="1 2">
    <name type="scientific">Salmonella paratyphi B (strain ATCC BAA-1250 / SPB7)</name>
    <dbReference type="NCBI Taxonomy" id="1016998"/>
    <lineage>
        <taxon>Bacteria</taxon>
        <taxon>Pseudomonadati</taxon>
        <taxon>Pseudomonadota</taxon>
        <taxon>Gammaproteobacteria</taxon>
        <taxon>Enterobacterales</taxon>
        <taxon>Enterobacteriaceae</taxon>
        <taxon>Salmonella</taxon>
    </lineage>
</organism>